<keyword evidence="2" id="KW-1133">Transmembrane helix</keyword>
<dbReference type="Proteomes" id="UP000015241">
    <property type="component" value="Unassembled WGS sequence"/>
</dbReference>
<dbReference type="EMBL" id="KE504123">
    <property type="protein sequence ID" value="EPT05489.1"/>
    <property type="molecule type" value="Genomic_DNA"/>
</dbReference>
<feature type="region of interest" description="Disordered" evidence="1">
    <location>
        <begin position="274"/>
        <end position="315"/>
    </location>
</feature>
<protein>
    <submittedName>
        <fullName evidence="3">Uncharacterized protein</fullName>
    </submittedName>
</protein>
<reference evidence="3 4" key="1">
    <citation type="journal article" date="2012" name="Science">
        <title>The Paleozoic origin of enzymatic lignin decomposition reconstructed from 31 fungal genomes.</title>
        <authorList>
            <person name="Floudas D."/>
            <person name="Binder M."/>
            <person name="Riley R."/>
            <person name="Barry K."/>
            <person name="Blanchette R.A."/>
            <person name="Henrissat B."/>
            <person name="Martinez A.T."/>
            <person name="Otillar R."/>
            <person name="Spatafora J.W."/>
            <person name="Yadav J.S."/>
            <person name="Aerts A."/>
            <person name="Benoit I."/>
            <person name="Boyd A."/>
            <person name="Carlson A."/>
            <person name="Copeland A."/>
            <person name="Coutinho P.M."/>
            <person name="de Vries R.P."/>
            <person name="Ferreira P."/>
            <person name="Findley K."/>
            <person name="Foster B."/>
            <person name="Gaskell J."/>
            <person name="Glotzer D."/>
            <person name="Gorecki P."/>
            <person name="Heitman J."/>
            <person name="Hesse C."/>
            <person name="Hori C."/>
            <person name="Igarashi K."/>
            <person name="Jurgens J.A."/>
            <person name="Kallen N."/>
            <person name="Kersten P."/>
            <person name="Kohler A."/>
            <person name="Kuees U."/>
            <person name="Kumar T.K.A."/>
            <person name="Kuo A."/>
            <person name="LaButti K."/>
            <person name="Larrondo L.F."/>
            <person name="Lindquist E."/>
            <person name="Ling A."/>
            <person name="Lombard V."/>
            <person name="Lucas S."/>
            <person name="Lundell T."/>
            <person name="Martin R."/>
            <person name="McLaughlin D.J."/>
            <person name="Morgenstern I."/>
            <person name="Morin E."/>
            <person name="Murat C."/>
            <person name="Nagy L.G."/>
            <person name="Nolan M."/>
            <person name="Ohm R.A."/>
            <person name="Patyshakuliyeva A."/>
            <person name="Rokas A."/>
            <person name="Ruiz-Duenas F.J."/>
            <person name="Sabat G."/>
            <person name="Salamov A."/>
            <person name="Samejima M."/>
            <person name="Schmutz J."/>
            <person name="Slot J.C."/>
            <person name="St John F."/>
            <person name="Stenlid J."/>
            <person name="Sun H."/>
            <person name="Sun S."/>
            <person name="Syed K."/>
            <person name="Tsang A."/>
            <person name="Wiebenga A."/>
            <person name="Young D."/>
            <person name="Pisabarro A."/>
            <person name="Eastwood D.C."/>
            <person name="Martin F."/>
            <person name="Cullen D."/>
            <person name="Grigoriev I.V."/>
            <person name="Hibbett D.S."/>
        </authorList>
    </citation>
    <scope>NUCLEOTIDE SEQUENCE</scope>
    <source>
        <strain evidence="4">FP-58527</strain>
    </source>
</reference>
<feature type="transmembrane region" description="Helical" evidence="2">
    <location>
        <begin position="83"/>
        <end position="105"/>
    </location>
</feature>
<keyword evidence="2" id="KW-0472">Membrane</keyword>
<keyword evidence="4" id="KW-1185">Reference proteome</keyword>
<feature type="transmembrane region" description="Helical" evidence="2">
    <location>
        <begin position="53"/>
        <end position="77"/>
    </location>
</feature>
<feature type="transmembrane region" description="Helical" evidence="2">
    <location>
        <begin position="182"/>
        <end position="205"/>
    </location>
</feature>
<evidence type="ECO:0000313" key="3">
    <source>
        <dbReference type="EMBL" id="EPT05489.1"/>
    </source>
</evidence>
<evidence type="ECO:0000256" key="1">
    <source>
        <dbReference type="SAM" id="MobiDB-lite"/>
    </source>
</evidence>
<accession>S8ER57</accession>
<feature type="transmembrane region" description="Helical" evidence="2">
    <location>
        <begin position="15"/>
        <end position="41"/>
    </location>
</feature>
<evidence type="ECO:0000256" key="2">
    <source>
        <dbReference type="SAM" id="Phobius"/>
    </source>
</evidence>
<keyword evidence="2" id="KW-0812">Transmembrane</keyword>
<organism evidence="3 4">
    <name type="scientific">Fomitopsis schrenkii</name>
    <name type="common">Brown rot fungus</name>
    <dbReference type="NCBI Taxonomy" id="2126942"/>
    <lineage>
        <taxon>Eukaryota</taxon>
        <taxon>Fungi</taxon>
        <taxon>Dikarya</taxon>
        <taxon>Basidiomycota</taxon>
        <taxon>Agaricomycotina</taxon>
        <taxon>Agaricomycetes</taxon>
        <taxon>Polyporales</taxon>
        <taxon>Fomitopsis</taxon>
    </lineage>
</organism>
<dbReference type="HOGENOM" id="CLU_882890_0_0_1"/>
<dbReference type="InParanoid" id="S8ER57"/>
<feature type="transmembrane region" description="Helical" evidence="2">
    <location>
        <begin position="211"/>
        <end position="229"/>
    </location>
</feature>
<evidence type="ECO:0000313" key="4">
    <source>
        <dbReference type="Proteomes" id="UP000015241"/>
    </source>
</evidence>
<gene>
    <name evidence="3" type="ORF">FOMPIDRAFT_1021305</name>
</gene>
<dbReference type="OrthoDB" id="2785893at2759"/>
<dbReference type="AlphaFoldDB" id="S8ER57"/>
<proteinExistence type="predicted"/>
<sequence length="315" mass="35207">MGLEWTTIWGQQVPLGIFVLMLLTRILTIGLVATNFVYTWYASETLAQCRNVYIISSVFTQLPYALEAVISAVRTYALSSFSLLWATVVFVAGVWIVPLQLYDIAVTQYEFTRIDKLPICIVMPPTGESTGIRILLAAHISNIVSQGILIGITWSRTLFLIRGSDSKELRASLKRHAITWLLLRDGTIYFVAMLVLHVIDLILWFQTDVHYFGTFFQSMQIVLLSRLLLNLRRASLKTVHVGASLAGSTTSNFLDDLTHVSSIAFTPEQDIAMATSPTYGGSEDTETRDGLEDDDADEIVSGRGYSDEEVNEEHR</sequence>
<name>S8ER57_FOMSC</name>